<protein>
    <submittedName>
        <fullName evidence="1">Uncharacterized protein</fullName>
    </submittedName>
</protein>
<evidence type="ECO:0000313" key="1">
    <source>
        <dbReference type="EMBL" id="PWZ33736.1"/>
    </source>
</evidence>
<dbReference type="Proteomes" id="UP000251960">
    <property type="component" value="Chromosome 3"/>
</dbReference>
<accession>A0A3L6FKM1</accession>
<name>A0A3L6FKM1_MAIZE</name>
<reference evidence="1" key="1">
    <citation type="journal article" date="2018" name="Nat. Genet.">
        <title>Extensive intraspecific gene order and gene structural variations between Mo17 and other maize genomes.</title>
        <authorList>
            <person name="Sun S."/>
            <person name="Zhou Y."/>
            <person name="Chen J."/>
            <person name="Shi J."/>
            <person name="Zhao H."/>
            <person name="Zhao H."/>
            <person name="Song W."/>
            <person name="Zhang M."/>
            <person name="Cui Y."/>
            <person name="Dong X."/>
            <person name="Liu H."/>
            <person name="Ma X."/>
            <person name="Jiao Y."/>
            <person name="Wang B."/>
            <person name="Wei X."/>
            <person name="Stein J.C."/>
            <person name="Glaubitz J.C."/>
            <person name="Lu F."/>
            <person name="Yu G."/>
            <person name="Liang C."/>
            <person name="Fengler K."/>
            <person name="Li B."/>
            <person name="Rafalski A."/>
            <person name="Schnable P.S."/>
            <person name="Ware D.H."/>
            <person name="Buckler E.S."/>
            <person name="Lai J."/>
        </authorList>
    </citation>
    <scope>NUCLEOTIDE SEQUENCE [LARGE SCALE GENOMIC DNA]</scope>
    <source>
        <tissue evidence="1">Seedling</tissue>
    </source>
</reference>
<organism evidence="1">
    <name type="scientific">Zea mays</name>
    <name type="common">Maize</name>
    <dbReference type="NCBI Taxonomy" id="4577"/>
    <lineage>
        <taxon>Eukaryota</taxon>
        <taxon>Viridiplantae</taxon>
        <taxon>Streptophyta</taxon>
        <taxon>Embryophyta</taxon>
        <taxon>Tracheophyta</taxon>
        <taxon>Spermatophyta</taxon>
        <taxon>Magnoliopsida</taxon>
        <taxon>Liliopsida</taxon>
        <taxon>Poales</taxon>
        <taxon>Poaceae</taxon>
        <taxon>PACMAD clade</taxon>
        <taxon>Panicoideae</taxon>
        <taxon>Andropogonodae</taxon>
        <taxon>Andropogoneae</taxon>
        <taxon>Tripsacinae</taxon>
        <taxon>Zea</taxon>
    </lineage>
</organism>
<dbReference type="AlphaFoldDB" id="A0A3L6FKM1"/>
<proteinExistence type="predicted"/>
<sequence>MRMEKPRAPARRNLHYMWSVYRMPSGDGGLQEE</sequence>
<gene>
    <name evidence="1" type="ORF">Zm00014a_030501</name>
</gene>
<comment type="caution">
    <text evidence="1">The sequence shown here is derived from an EMBL/GenBank/DDBJ whole genome shotgun (WGS) entry which is preliminary data.</text>
</comment>
<dbReference type="EMBL" id="NCVQ01000004">
    <property type="protein sequence ID" value="PWZ33736.1"/>
    <property type="molecule type" value="Genomic_DNA"/>
</dbReference>